<proteinExistence type="predicted"/>
<evidence type="ECO:0000313" key="1">
    <source>
        <dbReference type="EMBL" id="GGI54085.1"/>
    </source>
</evidence>
<comment type="caution">
    <text evidence="1">The sequence shown here is derived from an EMBL/GenBank/DDBJ whole genome shotgun (WGS) entry which is preliminary data.</text>
</comment>
<keyword evidence="2" id="KW-1185">Reference proteome</keyword>
<name>A0A8J3AVL6_9BURK</name>
<protein>
    <submittedName>
        <fullName evidence="1">Uncharacterized protein</fullName>
    </submittedName>
</protein>
<organism evidence="1 2">
    <name type="scientific">Oxalicibacterium solurbis</name>
    <dbReference type="NCBI Taxonomy" id="69280"/>
    <lineage>
        <taxon>Bacteria</taxon>
        <taxon>Pseudomonadati</taxon>
        <taxon>Pseudomonadota</taxon>
        <taxon>Betaproteobacteria</taxon>
        <taxon>Burkholderiales</taxon>
        <taxon>Oxalobacteraceae</taxon>
        <taxon>Oxalicibacterium</taxon>
    </lineage>
</organism>
<sequence>MSTAVAVRADAPFLPADSFFACREILQTDRPSVAKFFEKCVNRPFRQALKPVRIGIDSYFLTL</sequence>
<dbReference type="Proteomes" id="UP000627205">
    <property type="component" value="Unassembled WGS sequence"/>
</dbReference>
<reference evidence="1" key="1">
    <citation type="journal article" date="2014" name="Int. J. Syst. Evol. Microbiol.">
        <title>Complete genome sequence of Corynebacterium casei LMG S-19264T (=DSM 44701T), isolated from a smear-ripened cheese.</title>
        <authorList>
            <consortium name="US DOE Joint Genome Institute (JGI-PGF)"/>
            <person name="Walter F."/>
            <person name="Albersmeier A."/>
            <person name="Kalinowski J."/>
            <person name="Ruckert C."/>
        </authorList>
    </citation>
    <scope>NUCLEOTIDE SEQUENCE</scope>
    <source>
        <strain evidence="1">CCM 7664</strain>
    </source>
</reference>
<evidence type="ECO:0000313" key="2">
    <source>
        <dbReference type="Proteomes" id="UP000627205"/>
    </source>
</evidence>
<dbReference type="EMBL" id="BMDP01000002">
    <property type="protein sequence ID" value="GGI54085.1"/>
    <property type="molecule type" value="Genomic_DNA"/>
</dbReference>
<gene>
    <name evidence="1" type="ORF">GCM10011430_12590</name>
</gene>
<accession>A0A8J3AVL6</accession>
<reference evidence="1" key="2">
    <citation type="submission" date="2020-09" db="EMBL/GenBank/DDBJ databases">
        <authorList>
            <person name="Sun Q."/>
            <person name="Sedlacek I."/>
        </authorList>
    </citation>
    <scope>NUCLEOTIDE SEQUENCE</scope>
    <source>
        <strain evidence="1">CCM 7664</strain>
    </source>
</reference>
<dbReference type="AlphaFoldDB" id="A0A8J3AVL6"/>